<gene>
    <name evidence="2" type="ORF">MUU45_002164</name>
</gene>
<dbReference type="EMBL" id="JALJCU010000030">
    <property type="protein sequence ID" value="MCQ9122402.1"/>
    <property type="molecule type" value="Genomic_DNA"/>
</dbReference>
<dbReference type="Pfam" id="PF13503">
    <property type="entry name" value="DUF4123"/>
    <property type="match status" value="1"/>
</dbReference>
<proteinExistence type="predicted"/>
<protein>
    <submittedName>
        <fullName evidence="2">DUF4123 domain-containing protein</fullName>
    </submittedName>
</protein>
<sequence>MIGLLMKEQQELVINQLTKLINTYLDKQKHIYVILEPTEKEEINDIFLKAGINYTEPVVLFDDRLEDVGPRISELGKNDAFDHWIIEKAVFNRWTCLFVSDADSDTFTKQISYLCNAITFDHKPVIFRMYPPAILNEWLMALQKENQSYRALGICSDIFYAMDSPDQIAHYHLENNIVTRLEIDLINHKTHEITVPVEIEITDTQTHKKWLITENQVNSLSYARAYQLIHELRKNLLSIPLVQKNYSSLEVHQQLIKLINLCFQYDIKDVFFISEFAKLYFANKKHWESNQEVCIKILQSSLSEADKLENIAILLK</sequence>
<dbReference type="InterPro" id="IPR025391">
    <property type="entry name" value="DUF4123"/>
</dbReference>
<comment type="caution">
    <text evidence="2">The sequence shown here is derived from an EMBL/GenBank/DDBJ whole genome shotgun (WGS) entry which is preliminary data.</text>
</comment>
<evidence type="ECO:0000313" key="2">
    <source>
        <dbReference type="EMBL" id="MCQ9122402.1"/>
    </source>
</evidence>
<keyword evidence="3" id="KW-1185">Reference proteome</keyword>
<dbReference type="RefSeq" id="WP_077665156.1">
    <property type="nucleotide sequence ID" value="NZ_JALJCU010000030.1"/>
</dbReference>
<evidence type="ECO:0000259" key="1">
    <source>
        <dbReference type="Pfam" id="PF13503"/>
    </source>
</evidence>
<dbReference type="AlphaFoldDB" id="A0AAW5LI64"/>
<feature type="domain" description="DUF4123" evidence="1">
    <location>
        <begin position="62"/>
        <end position="147"/>
    </location>
</feature>
<name>A0AAW5LI64_9PAST</name>
<evidence type="ECO:0000313" key="3">
    <source>
        <dbReference type="Proteomes" id="UP001206350"/>
    </source>
</evidence>
<accession>A0AAW5LI64</accession>
<reference evidence="2 3" key="1">
    <citation type="journal article" date="2022" name="Microbiol. Spectr.">
        <title>Microbiota of the Pregnant Mouse: Characterization of the Bacterial Communities in the Oral Cavity, Lung, Intestine, and Vagina through Culture and DNA Sequencing.</title>
        <authorList>
            <person name="Greenberg J.M."/>
            <person name="Romero R."/>
            <person name="Winters A.D."/>
            <person name="Galaz J."/>
            <person name="Garcia-Flores V."/>
            <person name="Arenas-Hernandez M."/>
            <person name="Panzer J."/>
            <person name="Shaffer Z."/>
            <person name="Kracht D.J."/>
            <person name="Gomez-Lopez N."/>
            <person name="Theis K.R."/>
        </authorList>
    </citation>
    <scope>NUCLEOTIDE SEQUENCE [LARGE SCALE GENOMIC DNA]</scope>
    <source>
        <strain evidence="2 3">MAC-C1-H1</strain>
    </source>
</reference>
<dbReference type="Proteomes" id="UP001206350">
    <property type="component" value="Unassembled WGS sequence"/>
</dbReference>
<organism evidence="2 3">
    <name type="scientific">Rodentibacter pneumotropicus</name>
    <dbReference type="NCBI Taxonomy" id="758"/>
    <lineage>
        <taxon>Bacteria</taxon>
        <taxon>Pseudomonadati</taxon>
        <taxon>Pseudomonadota</taxon>
        <taxon>Gammaproteobacteria</taxon>
        <taxon>Pasteurellales</taxon>
        <taxon>Pasteurellaceae</taxon>
        <taxon>Rodentibacter</taxon>
    </lineage>
</organism>